<dbReference type="RefSeq" id="WP_196992121.1">
    <property type="nucleotide sequence ID" value="NZ_JADWYR010000002.1"/>
</dbReference>
<gene>
    <name evidence="2" type="ORF">I5907_17625</name>
</gene>
<reference evidence="2" key="1">
    <citation type="submission" date="2020-11" db="EMBL/GenBank/DDBJ databases">
        <title>Bacterial whole genome sequence for Panacibacter sp. DH6.</title>
        <authorList>
            <person name="Le V."/>
            <person name="Ko S."/>
            <person name="Ahn C.-Y."/>
            <person name="Oh H.-M."/>
        </authorList>
    </citation>
    <scope>NUCLEOTIDE SEQUENCE</scope>
    <source>
        <strain evidence="2">DH6</strain>
    </source>
</reference>
<sequence>MFALFRKKAVNFFSEAEKEHIHTAIQQAERHTSGEVRVYIESHCSYVDPIDRAAEIFYNLKMNATDLHNGVLVYVAMKDKQLAIFADEGIYKKAGDSFWTEEVKHMLTHFNKANYAAGIATVVTEIGEVLHAHFPYDPHTDKNELPDEIVFGK</sequence>
<evidence type="ECO:0000259" key="1">
    <source>
        <dbReference type="Pfam" id="PF04536"/>
    </source>
</evidence>
<dbReference type="EMBL" id="JADWYR010000002">
    <property type="protein sequence ID" value="MBG9378063.1"/>
    <property type="molecule type" value="Genomic_DNA"/>
</dbReference>
<dbReference type="Proteomes" id="UP000628448">
    <property type="component" value="Unassembled WGS sequence"/>
</dbReference>
<feature type="domain" description="TPM" evidence="1">
    <location>
        <begin position="10"/>
        <end position="128"/>
    </location>
</feature>
<dbReference type="Gene3D" id="3.10.310.50">
    <property type="match status" value="1"/>
</dbReference>
<accession>A0A931GZ93</accession>
<evidence type="ECO:0000313" key="2">
    <source>
        <dbReference type="EMBL" id="MBG9378063.1"/>
    </source>
</evidence>
<proteinExistence type="predicted"/>
<organism evidence="2 3">
    <name type="scientific">Panacibacter microcysteis</name>
    <dbReference type="NCBI Taxonomy" id="2793269"/>
    <lineage>
        <taxon>Bacteria</taxon>
        <taxon>Pseudomonadati</taxon>
        <taxon>Bacteroidota</taxon>
        <taxon>Chitinophagia</taxon>
        <taxon>Chitinophagales</taxon>
        <taxon>Chitinophagaceae</taxon>
        <taxon>Panacibacter</taxon>
    </lineage>
</organism>
<dbReference type="AlphaFoldDB" id="A0A931GZ93"/>
<dbReference type="PANTHER" id="PTHR30373:SF8">
    <property type="entry name" value="BLL7265 PROTEIN"/>
    <property type="match status" value="1"/>
</dbReference>
<protein>
    <submittedName>
        <fullName evidence="2">TPM domain-containing protein</fullName>
    </submittedName>
</protein>
<dbReference type="PANTHER" id="PTHR30373">
    <property type="entry name" value="UPF0603 PROTEIN YGCG"/>
    <property type="match status" value="1"/>
</dbReference>
<dbReference type="Pfam" id="PF04536">
    <property type="entry name" value="TPM_phosphatase"/>
    <property type="match status" value="1"/>
</dbReference>
<evidence type="ECO:0000313" key="3">
    <source>
        <dbReference type="Proteomes" id="UP000628448"/>
    </source>
</evidence>
<keyword evidence="3" id="KW-1185">Reference proteome</keyword>
<comment type="caution">
    <text evidence="2">The sequence shown here is derived from an EMBL/GenBank/DDBJ whole genome shotgun (WGS) entry which is preliminary data.</text>
</comment>
<name>A0A931GZ93_9BACT</name>
<dbReference type="InterPro" id="IPR007621">
    <property type="entry name" value="TPM_dom"/>
</dbReference>